<dbReference type="SUPFAM" id="SSF53850">
    <property type="entry name" value="Periplasmic binding protein-like II"/>
    <property type="match status" value="1"/>
</dbReference>
<sequence>MLVCTSIFANQLANKYSLKVLPLPFDLKPVSYRMLWPTMLERDSAHQWLRELIAECCSDLA</sequence>
<proteinExistence type="inferred from homology"/>
<comment type="similarity">
    <text evidence="1">Belongs to the LysR transcriptional regulatory family.</text>
</comment>
<keyword evidence="2" id="KW-0805">Transcription regulation</keyword>
<evidence type="ECO:0000256" key="2">
    <source>
        <dbReference type="ARBA" id="ARBA00023015"/>
    </source>
</evidence>
<comment type="caution">
    <text evidence="5">The sequence shown here is derived from an EMBL/GenBank/DDBJ whole genome shotgun (WGS) entry which is preliminary data.</text>
</comment>
<reference evidence="5 6" key="2">
    <citation type="submission" date="2015-01" db="EMBL/GenBank/DDBJ databases">
        <authorList>
            <consortium name="NBRP consortium"/>
            <person name="Sawabe T."/>
            <person name="Meirelles P."/>
            <person name="Feng G."/>
            <person name="Sayaka M."/>
            <person name="Hattori M."/>
            <person name="Ohkuma M."/>
        </authorList>
    </citation>
    <scope>NUCLEOTIDE SEQUENCE [LARGE SCALE GENOMIC DNA]</scope>
    <source>
        <strain evidence="6">JCM 19231</strain>
    </source>
</reference>
<dbReference type="InterPro" id="IPR050389">
    <property type="entry name" value="LysR-type_TF"/>
</dbReference>
<evidence type="ECO:0000256" key="3">
    <source>
        <dbReference type="ARBA" id="ARBA00023125"/>
    </source>
</evidence>
<evidence type="ECO:0000313" key="5">
    <source>
        <dbReference type="EMBL" id="GAM59202.1"/>
    </source>
</evidence>
<dbReference type="PANTHER" id="PTHR30118">
    <property type="entry name" value="HTH-TYPE TRANSCRIPTIONAL REGULATOR LEUO-RELATED"/>
    <property type="match status" value="1"/>
</dbReference>
<dbReference type="Proteomes" id="UP000031671">
    <property type="component" value="Unassembled WGS sequence"/>
</dbReference>
<dbReference type="GO" id="GO:0006355">
    <property type="term" value="P:regulation of DNA-templated transcription"/>
    <property type="evidence" value="ECO:0007669"/>
    <property type="project" value="TreeGrafter"/>
</dbReference>
<evidence type="ECO:0000256" key="4">
    <source>
        <dbReference type="ARBA" id="ARBA00023163"/>
    </source>
</evidence>
<keyword evidence="3" id="KW-0238">DNA-binding</keyword>
<gene>
    <name evidence="5" type="ORF">JCM19231_4257</name>
</gene>
<keyword evidence="6" id="KW-1185">Reference proteome</keyword>
<organism evidence="5 6">
    <name type="scientific">Vibrio ishigakensis</name>
    <dbReference type="NCBI Taxonomy" id="1481914"/>
    <lineage>
        <taxon>Bacteria</taxon>
        <taxon>Pseudomonadati</taxon>
        <taxon>Pseudomonadota</taxon>
        <taxon>Gammaproteobacteria</taxon>
        <taxon>Vibrionales</taxon>
        <taxon>Vibrionaceae</taxon>
        <taxon>Vibrio</taxon>
    </lineage>
</organism>
<dbReference type="Gene3D" id="3.40.190.10">
    <property type="entry name" value="Periplasmic binding protein-like II"/>
    <property type="match status" value="2"/>
</dbReference>
<name>A0A0B8P3N1_9VIBR</name>
<accession>A0A0B8P3N1</accession>
<dbReference type="AlphaFoldDB" id="A0A0B8P3N1"/>
<evidence type="ECO:0000313" key="6">
    <source>
        <dbReference type="Proteomes" id="UP000031671"/>
    </source>
</evidence>
<reference evidence="5 6" key="1">
    <citation type="submission" date="2015-01" db="EMBL/GenBank/DDBJ databases">
        <title>Vibrio sp. C1 JCM 19231 whole genome shotgun sequence.</title>
        <authorList>
            <person name="Sawabe T."/>
            <person name="Meirelles P."/>
            <person name="Feng G."/>
            <person name="Sayaka M."/>
            <person name="Hattori M."/>
            <person name="Ohkuma M."/>
        </authorList>
    </citation>
    <scope>NUCLEOTIDE SEQUENCE [LARGE SCALE GENOMIC DNA]</scope>
    <source>
        <strain evidence="6">JCM 19231</strain>
    </source>
</reference>
<protein>
    <submittedName>
        <fullName evidence="5">LysR-family transcriptional regulator</fullName>
    </submittedName>
</protein>
<keyword evidence="4" id="KW-0804">Transcription</keyword>
<dbReference type="PANTHER" id="PTHR30118:SF15">
    <property type="entry name" value="TRANSCRIPTIONAL REGULATORY PROTEIN"/>
    <property type="match status" value="1"/>
</dbReference>
<dbReference type="EMBL" id="BBRZ01000131">
    <property type="protein sequence ID" value="GAM59202.1"/>
    <property type="molecule type" value="Genomic_DNA"/>
</dbReference>
<evidence type="ECO:0000256" key="1">
    <source>
        <dbReference type="ARBA" id="ARBA00009437"/>
    </source>
</evidence>
<dbReference type="GO" id="GO:0003677">
    <property type="term" value="F:DNA binding"/>
    <property type="evidence" value="ECO:0007669"/>
    <property type="project" value="UniProtKB-KW"/>
</dbReference>